<dbReference type="InterPro" id="IPR003439">
    <property type="entry name" value="ABC_transporter-like_ATP-bd"/>
</dbReference>
<evidence type="ECO:0000256" key="7">
    <source>
        <dbReference type="ARBA" id="ARBA00023136"/>
    </source>
</evidence>
<dbReference type="Proteomes" id="UP000516361">
    <property type="component" value="Chromosome"/>
</dbReference>
<evidence type="ECO:0000259" key="9">
    <source>
        <dbReference type="PROSITE" id="PS50893"/>
    </source>
</evidence>
<feature type="transmembrane region" description="Helical" evidence="8">
    <location>
        <begin position="306"/>
        <end position="327"/>
    </location>
</feature>
<keyword evidence="12" id="KW-1185">Reference proteome</keyword>
<dbReference type="CDD" id="cd18544">
    <property type="entry name" value="ABC_6TM_TmrA_like"/>
    <property type="match status" value="1"/>
</dbReference>
<proteinExistence type="predicted"/>
<evidence type="ECO:0000256" key="6">
    <source>
        <dbReference type="ARBA" id="ARBA00022989"/>
    </source>
</evidence>
<reference evidence="11 12" key="1">
    <citation type="submission" date="2018-06" db="EMBL/GenBank/DDBJ databases">
        <title>Genome sequencing of Oceanotoga sp. sy52.</title>
        <authorList>
            <person name="Mori K."/>
        </authorList>
    </citation>
    <scope>NUCLEOTIDE SEQUENCE [LARGE SCALE GENOMIC DNA]</scope>
    <source>
        <strain evidence="12">sy52</strain>
    </source>
</reference>
<feature type="transmembrane region" description="Helical" evidence="8">
    <location>
        <begin position="339"/>
        <end position="356"/>
    </location>
</feature>
<organism evidence="11 12">
    <name type="scientific">Tepiditoga spiralis</name>
    <dbReference type="NCBI Taxonomy" id="2108365"/>
    <lineage>
        <taxon>Bacteria</taxon>
        <taxon>Thermotogati</taxon>
        <taxon>Thermotogota</taxon>
        <taxon>Thermotogae</taxon>
        <taxon>Petrotogales</taxon>
        <taxon>Petrotogaceae</taxon>
        <taxon>Tepiditoga</taxon>
    </lineage>
</organism>
<feature type="domain" description="ABC transmembrane type-1" evidence="10">
    <location>
        <begin position="38"/>
        <end position="371"/>
    </location>
</feature>
<keyword evidence="6 8" id="KW-1133">Transmembrane helix</keyword>
<dbReference type="InterPro" id="IPR011527">
    <property type="entry name" value="ABC1_TM_dom"/>
</dbReference>
<dbReference type="InterPro" id="IPR039421">
    <property type="entry name" value="Type_1_exporter"/>
</dbReference>
<feature type="transmembrane region" description="Helical" evidence="8">
    <location>
        <begin position="230"/>
        <end position="249"/>
    </location>
</feature>
<evidence type="ECO:0000256" key="4">
    <source>
        <dbReference type="ARBA" id="ARBA00022741"/>
    </source>
</evidence>
<dbReference type="PANTHER" id="PTHR43394:SF1">
    <property type="entry name" value="ATP-BINDING CASSETTE SUB-FAMILY B MEMBER 10, MITOCHONDRIAL"/>
    <property type="match status" value="1"/>
</dbReference>
<sequence length="643" mass="74498">MASSYENILKEENEKGLSDRHTFKKLWEYIKKYKLILVIAFVSLFFSTIIDLNIPRIIKFGIDNVISSEKTYIKNKDNTFIESEKGDYKLTYTDNSYYFIKDNTKIKASENQVQKDQKTKIDKLSFFTIIVLLILILQLFTNYGQVYFSNLLGQKVVYDIRKKMFEQINKTKFEFFTKNPSGKITTRVVNDTQNLSDFFTDVMTSLIKDIAIIVGVIYFMFVYLNVKLSLYTMITFPIVLISMFLFKTLDRKAYNKVRTRISALNSYLAENISGSLVTKLFNQEQRKKDEFQSMNKKLHKARMQQLLIYAIFRPAMNLLYYLTISTILWVGSKEIKNDFISFGTLYAFIAYIDMFFKPLFDIAEKYDIMQNAFSSAGKIFKIMDEEKEDIGKGQIKTLKNGNIEFDNIKFSYSHDNNYVLKGVTFNIKDNERVSIVGETGSGKSTIIKLMNGLYKFNEGNIKIGNENLYEYDLNYLRKKIAVVPQDVYLFTGNIIENIRLFNENISIEQVKSAAKMVYAEEIIKKFPDAYETKILERGSTLSAGEKQLIALARAVIFNSKIIILDEATANIDVETEHLIQKALNDLSKTTTIVSIAHRLSTVKNSERIIVIHKGLAVEEGTHQDLLNKKGIYYDLYRLQFENI</sequence>
<dbReference type="RefSeq" id="WP_190615009.1">
    <property type="nucleotide sequence ID" value="NZ_AP018712.1"/>
</dbReference>
<accession>A0A7G1GAI1</accession>
<keyword evidence="7 8" id="KW-0472">Membrane</keyword>
<dbReference type="PROSITE" id="PS50893">
    <property type="entry name" value="ABC_TRANSPORTER_2"/>
    <property type="match status" value="1"/>
</dbReference>
<keyword evidence="4" id="KW-0547">Nucleotide-binding</keyword>
<dbReference type="PROSITE" id="PS00211">
    <property type="entry name" value="ABC_TRANSPORTER_1"/>
    <property type="match status" value="1"/>
</dbReference>
<evidence type="ECO:0000313" key="12">
    <source>
        <dbReference type="Proteomes" id="UP000516361"/>
    </source>
</evidence>
<keyword evidence="2" id="KW-0813">Transport</keyword>
<evidence type="ECO:0000256" key="1">
    <source>
        <dbReference type="ARBA" id="ARBA00004651"/>
    </source>
</evidence>
<name>A0A7G1GAI1_9BACT</name>
<comment type="subcellular location">
    <subcellularLocation>
        <location evidence="1">Cell membrane</location>
        <topology evidence="1">Multi-pass membrane protein</topology>
    </subcellularLocation>
</comment>
<evidence type="ECO:0000256" key="5">
    <source>
        <dbReference type="ARBA" id="ARBA00022840"/>
    </source>
</evidence>
<dbReference type="SUPFAM" id="SSF90123">
    <property type="entry name" value="ABC transporter transmembrane region"/>
    <property type="match status" value="1"/>
</dbReference>
<evidence type="ECO:0000256" key="3">
    <source>
        <dbReference type="ARBA" id="ARBA00022692"/>
    </source>
</evidence>
<evidence type="ECO:0000256" key="8">
    <source>
        <dbReference type="SAM" id="Phobius"/>
    </source>
</evidence>
<dbReference type="KEGG" id="ocy:OSSY52_22980"/>
<feature type="transmembrane region" description="Helical" evidence="8">
    <location>
        <begin position="206"/>
        <end position="224"/>
    </location>
</feature>
<protein>
    <submittedName>
        <fullName evidence="11">ABC transporter ATP-binding protein</fullName>
    </submittedName>
</protein>
<dbReference type="GO" id="GO:0015421">
    <property type="term" value="F:ABC-type oligopeptide transporter activity"/>
    <property type="evidence" value="ECO:0007669"/>
    <property type="project" value="TreeGrafter"/>
</dbReference>
<feature type="transmembrane region" description="Helical" evidence="8">
    <location>
        <begin position="33"/>
        <end position="50"/>
    </location>
</feature>
<keyword evidence="5 11" id="KW-0067">ATP-binding</keyword>
<gene>
    <name evidence="11" type="ORF">OSSY52_22980</name>
</gene>
<dbReference type="GO" id="GO:0005886">
    <property type="term" value="C:plasma membrane"/>
    <property type="evidence" value="ECO:0007669"/>
    <property type="project" value="UniProtKB-SubCell"/>
</dbReference>
<dbReference type="PANTHER" id="PTHR43394">
    <property type="entry name" value="ATP-DEPENDENT PERMEASE MDL1, MITOCHONDRIAL"/>
    <property type="match status" value="1"/>
</dbReference>
<dbReference type="SMART" id="SM00382">
    <property type="entry name" value="AAA"/>
    <property type="match status" value="1"/>
</dbReference>
<dbReference type="GO" id="GO:0005737">
    <property type="term" value="C:cytoplasm"/>
    <property type="evidence" value="ECO:0007669"/>
    <property type="project" value="UniProtKB-ARBA"/>
</dbReference>
<feature type="domain" description="ABC transporter" evidence="9">
    <location>
        <begin position="403"/>
        <end position="638"/>
    </location>
</feature>
<evidence type="ECO:0000259" key="10">
    <source>
        <dbReference type="PROSITE" id="PS50929"/>
    </source>
</evidence>
<keyword evidence="3 8" id="KW-0812">Transmembrane</keyword>
<dbReference type="InterPro" id="IPR017871">
    <property type="entry name" value="ABC_transporter-like_CS"/>
</dbReference>
<dbReference type="PROSITE" id="PS50929">
    <property type="entry name" value="ABC_TM1F"/>
    <property type="match status" value="1"/>
</dbReference>
<dbReference type="InterPro" id="IPR036640">
    <property type="entry name" value="ABC1_TM_sf"/>
</dbReference>
<evidence type="ECO:0000313" key="11">
    <source>
        <dbReference type="EMBL" id="BBE32157.1"/>
    </source>
</evidence>
<dbReference type="SUPFAM" id="SSF52540">
    <property type="entry name" value="P-loop containing nucleoside triphosphate hydrolases"/>
    <property type="match status" value="1"/>
</dbReference>
<dbReference type="Gene3D" id="1.20.1560.10">
    <property type="entry name" value="ABC transporter type 1, transmembrane domain"/>
    <property type="match status" value="1"/>
</dbReference>
<dbReference type="InterPro" id="IPR027417">
    <property type="entry name" value="P-loop_NTPase"/>
</dbReference>
<dbReference type="Gene3D" id="3.40.50.300">
    <property type="entry name" value="P-loop containing nucleotide triphosphate hydrolases"/>
    <property type="match status" value="1"/>
</dbReference>
<dbReference type="GO" id="GO:0005524">
    <property type="term" value="F:ATP binding"/>
    <property type="evidence" value="ECO:0007669"/>
    <property type="project" value="UniProtKB-KW"/>
</dbReference>
<dbReference type="Pfam" id="PF00005">
    <property type="entry name" value="ABC_tran"/>
    <property type="match status" value="1"/>
</dbReference>
<dbReference type="FunFam" id="3.40.50.300:FF:000604">
    <property type="entry name" value="ABC transporter B family member 28"/>
    <property type="match status" value="1"/>
</dbReference>
<dbReference type="InParanoid" id="A0A7G1GAI1"/>
<dbReference type="AlphaFoldDB" id="A0A7G1GAI1"/>
<dbReference type="InterPro" id="IPR003593">
    <property type="entry name" value="AAA+_ATPase"/>
</dbReference>
<evidence type="ECO:0000256" key="2">
    <source>
        <dbReference type="ARBA" id="ARBA00022448"/>
    </source>
</evidence>
<dbReference type="EMBL" id="AP018712">
    <property type="protein sequence ID" value="BBE32157.1"/>
    <property type="molecule type" value="Genomic_DNA"/>
</dbReference>
<dbReference type="Pfam" id="PF00664">
    <property type="entry name" value="ABC_membrane"/>
    <property type="match status" value="1"/>
</dbReference>
<feature type="transmembrane region" description="Helical" evidence="8">
    <location>
        <begin position="124"/>
        <end position="143"/>
    </location>
</feature>
<dbReference type="GO" id="GO:0016887">
    <property type="term" value="F:ATP hydrolysis activity"/>
    <property type="evidence" value="ECO:0007669"/>
    <property type="project" value="InterPro"/>
</dbReference>